<dbReference type="InterPro" id="IPR011604">
    <property type="entry name" value="PDDEXK-like_dom_sf"/>
</dbReference>
<protein>
    <submittedName>
        <fullName evidence="1">DUF2800 domain-containing protein</fullName>
    </submittedName>
</protein>
<proteinExistence type="predicted"/>
<evidence type="ECO:0000313" key="2">
    <source>
        <dbReference type="Proteomes" id="UP000564885"/>
    </source>
</evidence>
<dbReference type="EMBL" id="JABEPP010000006">
    <property type="protein sequence ID" value="NNM74778.1"/>
    <property type="molecule type" value="Genomic_DNA"/>
</dbReference>
<dbReference type="AlphaFoldDB" id="A0A849IBJ5"/>
<organism evidence="1 2">
    <name type="scientific">Enterovirga aerilata</name>
    <dbReference type="NCBI Taxonomy" id="2730920"/>
    <lineage>
        <taxon>Bacteria</taxon>
        <taxon>Pseudomonadati</taxon>
        <taxon>Pseudomonadota</taxon>
        <taxon>Alphaproteobacteria</taxon>
        <taxon>Hyphomicrobiales</taxon>
        <taxon>Methylobacteriaceae</taxon>
        <taxon>Enterovirga</taxon>
    </lineage>
</organism>
<dbReference type="Pfam" id="PF10926">
    <property type="entry name" value="DUF2800"/>
    <property type="match status" value="1"/>
</dbReference>
<comment type="caution">
    <text evidence="1">The sequence shown here is derived from an EMBL/GenBank/DDBJ whole genome shotgun (WGS) entry which is preliminary data.</text>
</comment>
<evidence type="ECO:0000313" key="1">
    <source>
        <dbReference type="EMBL" id="NNM74778.1"/>
    </source>
</evidence>
<reference evidence="1 2" key="1">
    <citation type="submission" date="2020-04" db="EMBL/GenBank/DDBJ databases">
        <title>Enterovirga sp. isolate from soil.</title>
        <authorList>
            <person name="Chea S."/>
            <person name="Kim D.-U."/>
        </authorList>
    </citation>
    <scope>NUCLEOTIDE SEQUENCE [LARGE SCALE GENOMIC DNA]</scope>
    <source>
        <strain evidence="1 2">DB1703</strain>
    </source>
</reference>
<sequence>MTGHSRFSASASHRWLRCPGSIRLSEGKPNPETPWAAEGTRLHEAAASALSVFRHDPKDPIAWPDYGLTTEQIEVVQQYVHTIAADLEWGDVRWDRFRVEQKVSIPDLHPEFFGTADCIVVAGGKLTVYDLKCGAGVEVLVDYDGALNPQLGYYMLGAIVALGGKVTVGNIELPAGVHDLETVIVQPRFGGVKRRAVAVTELLELAHDLFKQAMVAELDDAPLAAGSHCRFCLARAECPALREWVREQARLEFGSAADMPDPDLSAVLRLADVIEAWIAAVREEARRRIEGGEAVPGYELKRGREGNRTWRNPEAAYEALVEWGIPADLAAPRKLVSPAEAERLAKIHVGEEIDLADMVERKPAPVSVVRTTAADDFAAVPEEV</sequence>
<keyword evidence="2" id="KW-1185">Reference proteome</keyword>
<dbReference type="RefSeq" id="WP_171220225.1">
    <property type="nucleotide sequence ID" value="NZ_JABEPP010000006.1"/>
</dbReference>
<accession>A0A849IBJ5</accession>
<dbReference type="Proteomes" id="UP000564885">
    <property type="component" value="Unassembled WGS sequence"/>
</dbReference>
<dbReference type="Gene3D" id="3.90.320.10">
    <property type="match status" value="1"/>
</dbReference>
<name>A0A849IBJ5_9HYPH</name>
<gene>
    <name evidence="1" type="ORF">HJG44_20665</name>
</gene>
<dbReference type="InterPro" id="IPR021229">
    <property type="entry name" value="DUF2800"/>
</dbReference>